<keyword evidence="2" id="KW-0812">Transmembrane</keyword>
<dbReference type="Proteomes" id="UP001155660">
    <property type="component" value="Chromosome A3"/>
</dbReference>
<proteinExistence type="predicted"/>
<dbReference type="GeneID" id="122135439"/>
<name>A0A9Q9VTB7_CYPCA</name>
<gene>
    <name evidence="3" type="primary">LOC122135439</name>
</gene>
<feature type="region of interest" description="Disordered" evidence="1">
    <location>
        <begin position="104"/>
        <end position="127"/>
    </location>
</feature>
<dbReference type="RefSeq" id="XP_042570807.1">
    <property type="nucleotide sequence ID" value="XM_042714873.1"/>
</dbReference>
<feature type="compositionally biased region" description="Basic and acidic residues" evidence="1">
    <location>
        <begin position="16"/>
        <end position="59"/>
    </location>
</feature>
<evidence type="ECO:0000256" key="1">
    <source>
        <dbReference type="SAM" id="MobiDB-lite"/>
    </source>
</evidence>
<organism evidence="3">
    <name type="scientific">Cyprinus carpio</name>
    <name type="common">Common carp</name>
    <dbReference type="NCBI Taxonomy" id="7962"/>
    <lineage>
        <taxon>Eukaryota</taxon>
        <taxon>Metazoa</taxon>
        <taxon>Chordata</taxon>
        <taxon>Craniata</taxon>
        <taxon>Vertebrata</taxon>
        <taxon>Euteleostomi</taxon>
        <taxon>Actinopterygii</taxon>
        <taxon>Neopterygii</taxon>
        <taxon>Teleostei</taxon>
        <taxon>Ostariophysi</taxon>
        <taxon>Cypriniformes</taxon>
        <taxon>Cyprinidae</taxon>
        <taxon>Cyprininae</taxon>
        <taxon>Cyprinus</taxon>
    </lineage>
</organism>
<sequence>MAVIPEIFCKMAQKPEPAHVKPAKPEPAHVKPAKPEPAHVKPAKPEPAHVKPAKPEPAHVKPVKPAKPEPVHIKSAKPEPVHIRAIIPEPCPVMAAIPESRPIMSTMPSRTKSVPRHSKLASNMDDPPLMSVRVAGYTANSPLPSHADSVFLSVTVFTHSSDIVPQEQHLQSRRWAMYSVLPVMAMAILCVWAAHTTLVSPKAATSTAEPPEAHFSP</sequence>
<evidence type="ECO:0000256" key="2">
    <source>
        <dbReference type="SAM" id="Phobius"/>
    </source>
</evidence>
<keyword evidence="2" id="KW-0472">Membrane</keyword>
<protein>
    <submittedName>
        <fullName evidence="3">Anti-sigma-I factor RsgI8-like</fullName>
    </submittedName>
</protein>
<feature type="region of interest" description="Disordered" evidence="1">
    <location>
        <begin position="13"/>
        <end position="75"/>
    </location>
</feature>
<reference evidence="3" key="1">
    <citation type="submission" date="2025-08" db="UniProtKB">
        <authorList>
            <consortium name="RefSeq"/>
        </authorList>
    </citation>
    <scope>IDENTIFICATION</scope>
    <source>
        <tissue evidence="3">Muscle</tissue>
    </source>
</reference>
<feature type="transmembrane region" description="Helical" evidence="2">
    <location>
        <begin position="175"/>
        <end position="194"/>
    </location>
</feature>
<feature type="compositionally biased region" description="Basic and acidic residues" evidence="1">
    <location>
        <begin position="66"/>
        <end position="75"/>
    </location>
</feature>
<evidence type="ECO:0000313" key="3">
    <source>
        <dbReference type="RefSeq" id="XP_042570807.1"/>
    </source>
</evidence>
<accession>A0A9Q9VTB7</accession>
<dbReference type="KEGG" id="ccar:122135439"/>
<keyword evidence="2" id="KW-1133">Transmembrane helix</keyword>
<dbReference type="AlphaFoldDB" id="A0A9Q9VTB7"/>
<dbReference type="OrthoDB" id="8963296at2759"/>